<dbReference type="PANTHER" id="PTHR43201">
    <property type="entry name" value="ACYL-COA SYNTHETASE"/>
    <property type="match status" value="1"/>
</dbReference>
<feature type="compositionally biased region" description="Low complexity" evidence="1">
    <location>
        <begin position="150"/>
        <end position="162"/>
    </location>
</feature>
<dbReference type="InterPro" id="IPR000873">
    <property type="entry name" value="AMP-dep_synth/lig_dom"/>
</dbReference>
<dbReference type="InterPro" id="IPR045851">
    <property type="entry name" value="AMP-bd_C_sf"/>
</dbReference>
<dbReference type="SUPFAM" id="SSF56801">
    <property type="entry name" value="Acetyl-CoA synthetase-like"/>
    <property type="match status" value="1"/>
</dbReference>
<evidence type="ECO:0000313" key="5">
    <source>
        <dbReference type="Proteomes" id="UP000485058"/>
    </source>
</evidence>
<proteinExistence type="predicted"/>
<dbReference type="CDD" id="cd04433">
    <property type="entry name" value="AFD_class_I"/>
    <property type="match status" value="1"/>
</dbReference>
<dbReference type="Gene3D" id="3.30.300.30">
    <property type="match status" value="1"/>
</dbReference>
<accession>A0A699YAW8</accession>
<dbReference type="AlphaFoldDB" id="A0A699YAW8"/>
<comment type="caution">
    <text evidence="4">The sequence shown here is derived from an EMBL/GenBank/DDBJ whole genome shotgun (WGS) entry which is preliminary data.</text>
</comment>
<evidence type="ECO:0000259" key="2">
    <source>
        <dbReference type="Pfam" id="PF00501"/>
    </source>
</evidence>
<sequence length="381" mass="39723">MPDDWGCACAAAALHPPPCPAPHAGAWGHGCPLSCKTLYVLLPPPQLQPPAPQAVLPLAPLRLILLGAGATTPQLQAELFRVFPAARVMSAYGMTEASSSITFLSITSPCKHGQLHSLPVNLSGAVRVGWPSPGVAVRICPFPDVELPDSSSGSSSTANSQSVDRCGSSSSSQGAGRMVAAAAPWQEGEVWTRSAQVMQGYWGDSQATRQQVLTPSGWLSTGDVGFLDPTGCLWLRGRAKDMIKTGGENVFAAEVEAALVSHPSVKAAAVVGIPDARLGETVAALLVLQPGWQWKGHTAGLPGAAATEELEEAMSSRHVINSLDVQDHCRNLVQLSPYKLPRVIVALAPNVELPCTTSGKVMKAPVKAAVLAARANPLSKL</sequence>
<dbReference type="GO" id="GO:0031956">
    <property type="term" value="F:medium-chain fatty acid-CoA ligase activity"/>
    <property type="evidence" value="ECO:0007669"/>
    <property type="project" value="TreeGrafter"/>
</dbReference>
<evidence type="ECO:0008006" key="6">
    <source>
        <dbReference type="Google" id="ProtNLM"/>
    </source>
</evidence>
<dbReference type="Pfam" id="PF00501">
    <property type="entry name" value="AMP-binding"/>
    <property type="match status" value="1"/>
</dbReference>
<gene>
    <name evidence="4" type="ORF">HaLaN_01123</name>
</gene>
<dbReference type="PANTHER" id="PTHR43201:SF32">
    <property type="entry name" value="2-SUCCINYLBENZOATE--COA LIGASE, CHLOROPLASTIC_PEROXISOMAL"/>
    <property type="match status" value="1"/>
</dbReference>
<dbReference type="Gene3D" id="3.40.50.12780">
    <property type="entry name" value="N-terminal domain of ligase-like"/>
    <property type="match status" value="1"/>
</dbReference>
<keyword evidence="5" id="KW-1185">Reference proteome</keyword>
<evidence type="ECO:0000313" key="4">
    <source>
        <dbReference type="EMBL" id="GFH06481.1"/>
    </source>
</evidence>
<protein>
    <recommendedName>
        <fullName evidence="6">AMP-binding domain-containing protein</fullName>
    </recommendedName>
</protein>
<feature type="domain" description="AMP-binding enzyme C-terminal" evidence="3">
    <location>
        <begin position="254"/>
        <end position="360"/>
    </location>
</feature>
<feature type="domain" description="AMP-dependent synthetase/ligase" evidence="2">
    <location>
        <begin position="57"/>
        <end position="140"/>
    </location>
</feature>
<reference evidence="4 5" key="1">
    <citation type="submission" date="2020-02" db="EMBL/GenBank/DDBJ databases">
        <title>Draft genome sequence of Haematococcus lacustris strain NIES-144.</title>
        <authorList>
            <person name="Morimoto D."/>
            <person name="Nakagawa S."/>
            <person name="Yoshida T."/>
            <person name="Sawayama S."/>
        </authorList>
    </citation>
    <scope>NUCLEOTIDE SEQUENCE [LARGE SCALE GENOMIC DNA]</scope>
    <source>
        <strain evidence="4 5">NIES-144</strain>
    </source>
</reference>
<dbReference type="GO" id="GO:0006631">
    <property type="term" value="P:fatty acid metabolic process"/>
    <property type="evidence" value="ECO:0007669"/>
    <property type="project" value="TreeGrafter"/>
</dbReference>
<organism evidence="4 5">
    <name type="scientific">Haematococcus lacustris</name>
    <name type="common">Green alga</name>
    <name type="synonym">Haematococcus pluvialis</name>
    <dbReference type="NCBI Taxonomy" id="44745"/>
    <lineage>
        <taxon>Eukaryota</taxon>
        <taxon>Viridiplantae</taxon>
        <taxon>Chlorophyta</taxon>
        <taxon>core chlorophytes</taxon>
        <taxon>Chlorophyceae</taxon>
        <taxon>CS clade</taxon>
        <taxon>Chlamydomonadales</taxon>
        <taxon>Haematococcaceae</taxon>
        <taxon>Haematococcus</taxon>
    </lineage>
</organism>
<dbReference type="Pfam" id="PF13193">
    <property type="entry name" value="AMP-binding_C"/>
    <property type="match status" value="1"/>
</dbReference>
<dbReference type="InterPro" id="IPR025110">
    <property type="entry name" value="AMP-bd_C"/>
</dbReference>
<evidence type="ECO:0000259" key="3">
    <source>
        <dbReference type="Pfam" id="PF13193"/>
    </source>
</evidence>
<dbReference type="Proteomes" id="UP000485058">
    <property type="component" value="Unassembled WGS sequence"/>
</dbReference>
<feature type="region of interest" description="Disordered" evidence="1">
    <location>
        <begin position="150"/>
        <end position="179"/>
    </location>
</feature>
<dbReference type="InterPro" id="IPR042099">
    <property type="entry name" value="ANL_N_sf"/>
</dbReference>
<name>A0A699YAW8_HAELA</name>
<dbReference type="EMBL" id="BLLF01000041">
    <property type="protein sequence ID" value="GFH06481.1"/>
    <property type="molecule type" value="Genomic_DNA"/>
</dbReference>
<evidence type="ECO:0000256" key="1">
    <source>
        <dbReference type="SAM" id="MobiDB-lite"/>
    </source>
</evidence>